<keyword evidence="1 8" id="KW-0963">Cytoplasm</keyword>
<evidence type="ECO:0000313" key="10">
    <source>
        <dbReference type="EMBL" id="RDU60155.1"/>
    </source>
</evidence>
<evidence type="ECO:0000256" key="1">
    <source>
        <dbReference type="ARBA" id="ARBA00022490"/>
    </source>
</evidence>
<organism evidence="10 11">
    <name type="scientific">Helicobacter marmotae</name>
    <dbReference type="NCBI Taxonomy" id="152490"/>
    <lineage>
        <taxon>Bacteria</taxon>
        <taxon>Pseudomonadati</taxon>
        <taxon>Campylobacterota</taxon>
        <taxon>Epsilonproteobacteria</taxon>
        <taxon>Campylobacterales</taxon>
        <taxon>Helicobacteraceae</taxon>
        <taxon>Helicobacter</taxon>
    </lineage>
</organism>
<dbReference type="PRINTS" id="PR00474">
    <property type="entry name" value="GLU5KINASE"/>
</dbReference>
<evidence type="ECO:0000256" key="2">
    <source>
        <dbReference type="ARBA" id="ARBA00022605"/>
    </source>
</evidence>
<name>A0A3D8I591_9HELI</name>
<dbReference type="SUPFAM" id="SSF53633">
    <property type="entry name" value="Carbamate kinase-like"/>
    <property type="match status" value="1"/>
</dbReference>
<dbReference type="Pfam" id="PF00696">
    <property type="entry name" value="AA_kinase"/>
    <property type="match status" value="1"/>
</dbReference>
<dbReference type="PROSITE" id="PS00902">
    <property type="entry name" value="GLUTAMATE_5_KINASE"/>
    <property type="match status" value="1"/>
</dbReference>
<proteinExistence type="inferred from homology"/>
<evidence type="ECO:0000259" key="9">
    <source>
        <dbReference type="Pfam" id="PF00696"/>
    </source>
</evidence>
<comment type="catalytic activity">
    <reaction evidence="8">
        <text>L-glutamate + ATP = L-glutamyl 5-phosphate + ADP</text>
        <dbReference type="Rhea" id="RHEA:14877"/>
        <dbReference type="ChEBI" id="CHEBI:29985"/>
        <dbReference type="ChEBI" id="CHEBI:30616"/>
        <dbReference type="ChEBI" id="CHEBI:58274"/>
        <dbReference type="ChEBI" id="CHEBI:456216"/>
        <dbReference type="EC" id="2.7.2.11"/>
    </reaction>
</comment>
<evidence type="ECO:0000256" key="6">
    <source>
        <dbReference type="ARBA" id="ARBA00022777"/>
    </source>
</evidence>
<dbReference type="CDD" id="cd04242">
    <property type="entry name" value="AAK_G5K_ProB"/>
    <property type="match status" value="1"/>
</dbReference>
<comment type="function">
    <text evidence="8">Catalyzes the transfer of a phosphate group to glutamate to form L-glutamate 5-phosphate.</text>
</comment>
<dbReference type="OrthoDB" id="9804434at2"/>
<dbReference type="InterPro" id="IPR036393">
    <property type="entry name" value="AceGlu_kinase-like_sf"/>
</dbReference>
<reference evidence="10 11" key="1">
    <citation type="submission" date="2018-04" db="EMBL/GenBank/DDBJ databases">
        <title>Novel Campyloabacter and Helicobacter Species and Strains.</title>
        <authorList>
            <person name="Mannion A.J."/>
            <person name="Shen Z."/>
            <person name="Fox J.G."/>
        </authorList>
    </citation>
    <scope>NUCLEOTIDE SEQUENCE [LARGE SCALE GENOMIC DNA]</scope>
    <source>
        <strain evidence="10 11">MIT 98-6070</strain>
    </source>
</reference>
<accession>A0A3D8I591</accession>
<feature type="binding site" evidence="8">
    <location>
        <position position="47"/>
    </location>
    <ligand>
        <name>substrate</name>
    </ligand>
</feature>
<dbReference type="GO" id="GO:0005829">
    <property type="term" value="C:cytosol"/>
    <property type="evidence" value="ECO:0007669"/>
    <property type="project" value="TreeGrafter"/>
</dbReference>
<feature type="binding site" evidence="8">
    <location>
        <position position="9"/>
    </location>
    <ligand>
        <name>ATP</name>
        <dbReference type="ChEBI" id="CHEBI:30616"/>
    </ligand>
</feature>
<feature type="domain" description="Aspartate/glutamate/uridylate kinase" evidence="9">
    <location>
        <begin position="5"/>
        <end position="223"/>
    </location>
</feature>
<keyword evidence="11" id="KW-1185">Reference proteome</keyword>
<keyword evidence="5 8" id="KW-0547">Nucleotide-binding</keyword>
<dbReference type="InterPro" id="IPR005715">
    <property type="entry name" value="Glu_5kinase/COase_Synthase"/>
</dbReference>
<dbReference type="InterPro" id="IPR011529">
    <property type="entry name" value="Glu_5kinase"/>
</dbReference>
<comment type="similarity">
    <text evidence="8">Belongs to the glutamate 5-kinase family.</text>
</comment>
<dbReference type="InterPro" id="IPR001057">
    <property type="entry name" value="Glu/AcGlu_kinase"/>
</dbReference>
<comment type="caution">
    <text evidence="10">The sequence shown here is derived from an EMBL/GenBank/DDBJ whole genome shotgun (WGS) entry which is preliminary data.</text>
</comment>
<evidence type="ECO:0000256" key="3">
    <source>
        <dbReference type="ARBA" id="ARBA00022650"/>
    </source>
</evidence>
<sequence length="268" mass="29841">MHKPRVVLKVGTSNLCNGKVIDTIQIQALAQLIAEIKQNYDVILVSSGAVASGYTALQLDKNILQNKQALASIGQPLLMESYRQAFKEYNICIAQLLFIWRDFDSRKHTSYAQNTIDTLLKHNVLPIINENDTIATDELVFGDNDRLGAYVAYYFGAKLLVILSDIDGYFDKNPHQYTDAKILPIVHSIPQDALEEGHSPNDGFATGGIVTKLLAADFLLQRQCMMFLSHGRKLNVLRDLLLHRKHTSGTLFCPKQSQGLAETLGISI</sequence>
<protein>
    <recommendedName>
        <fullName evidence="8">Glutamate 5-kinase</fullName>
        <ecNumber evidence="8">2.7.2.11</ecNumber>
    </recommendedName>
    <alternativeName>
        <fullName evidence="8">Gamma-glutamyl kinase</fullName>
        <shortName evidence="8">GK</shortName>
    </alternativeName>
</protein>
<dbReference type="HAMAP" id="MF_00456">
    <property type="entry name" value="ProB"/>
    <property type="match status" value="1"/>
</dbReference>
<dbReference type="RefSeq" id="WP_104699861.1">
    <property type="nucleotide sequence ID" value="NZ_FZPP01000016.1"/>
</dbReference>
<dbReference type="InterPro" id="IPR019797">
    <property type="entry name" value="Glutamate_5-kinase_CS"/>
</dbReference>
<keyword evidence="4 8" id="KW-0808">Transferase</keyword>
<evidence type="ECO:0000256" key="7">
    <source>
        <dbReference type="ARBA" id="ARBA00022840"/>
    </source>
</evidence>
<dbReference type="PANTHER" id="PTHR43654:SF3">
    <property type="entry name" value="GLUTAMATE 5-KINASE"/>
    <property type="match status" value="1"/>
</dbReference>
<dbReference type="GO" id="GO:0005524">
    <property type="term" value="F:ATP binding"/>
    <property type="evidence" value="ECO:0007669"/>
    <property type="project" value="UniProtKB-KW"/>
</dbReference>
<feature type="binding site" evidence="8">
    <location>
        <position position="132"/>
    </location>
    <ligand>
        <name>substrate</name>
    </ligand>
</feature>
<dbReference type="PIRSF" id="PIRSF000729">
    <property type="entry name" value="GK"/>
    <property type="match status" value="1"/>
</dbReference>
<comment type="subcellular location">
    <subcellularLocation>
        <location evidence="8">Cytoplasm</location>
    </subcellularLocation>
</comment>
<dbReference type="InterPro" id="IPR001048">
    <property type="entry name" value="Asp/Glu/Uridylate_kinase"/>
</dbReference>
<dbReference type="NCBIfam" id="TIGR01027">
    <property type="entry name" value="proB"/>
    <property type="match status" value="1"/>
</dbReference>
<dbReference type="AlphaFoldDB" id="A0A3D8I591"/>
<dbReference type="Gene3D" id="3.40.1160.10">
    <property type="entry name" value="Acetylglutamate kinase-like"/>
    <property type="match status" value="1"/>
</dbReference>
<keyword evidence="3 8" id="KW-0641">Proline biosynthesis</keyword>
<dbReference type="FunFam" id="3.40.1160.10:FF:000006">
    <property type="entry name" value="Glutamate 5-kinase"/>
    <property type="match status" value="1"/>
</dbReference>
<dbReference type="EC" id="2.7.2.11" evidence="8"/>
<keyword evidence="7 8" id="KW-0067">ATP-binding</keyword>
<evidence type="ECO:0000256" key="4">
    <source>
        <dbReference type="ARBA" id="ARBA00022679"/>
    </source>
</evidence>
<feature type="binding site" evidence="8">
    <location>
        <position position="144"/>
    </location>
    <ligand>
        <name>substrate</name>
    </ligand>
</feature>
<feature type="binding site" evidence="8">
    <location>
        <begin position="164"/>
        <end position="165"/>
    </location>
    <ligand>
        <name>ATP</name>
        <dbReference type="ChEBI" id="CHEBI:30616"/>
    </ligand>
</feature>
<dbReference type="Proteomes" id="UP000256599">
    <property type="component" value="Unassembled WGS sequence"/>
</dbReference>
<dbReference type="GO" id="GO:0004349">
    <property type="term" value="F:glutamate 5-kinase activity"/>
    <property type="evidence" value="ECO:0007669"/>
    <property type="project" value="UniProtKB-UniRule"/>
</dbReference>
<keyword evidence="6 8" id="KW-0418">Kinase</keyword>
<dbReference type="GO" id="GO:0055129">
    <property type="term" value="P:L-proline biosynthetic process"/>
    <property type="evidence" value="ECO:0007669"/>
    <property type="project" value="UniProtKB-UniRule"/>
</dbReference>
<evidence type="ECO:0000256" key="8">
    <source>
        <dbReference type="HAMAP-Rule" id="MF_00456"/>
    </source>
</evidence>
<comment type="pathway">
    <text evidence="8">Amino-acid biosynthesis; L-proline biosynthesis; L-glutamate 5-semialdehyde from L-glutamate: step 1/2.</text>
</comment>
<feature type="binding site" evidence="8">
    <location>
        <begin position="206"/>
        <end position="212"/>
    </location>
    <ligand>
        <name>ATP</name>
        <dbReference type="ChEBI" id="CHEBI:30616"/>
    </ligand>
</feature>
<keyword evidence="2 8" id="KW-0028">Amino-acid biosynthesis</keyword>
<dbReference type="PANTHER" id="PTHR43654">
    <property type="entry name" value="GLUTAMATE 5-KINASE"/>
    <property type="match status" value="1"/>
</dbReference>
<evidence type="ECO:0000256" key="5">
    <source>
        <dbReference type="ARBA" id="ARBA00022741"/>
    </source>
</evidence>
<dbReference type="UniPathway" id="UPA00098">
    <property type="reaction ID" value="UER00359"/>
</dbReference>
<evidence type="ECO:0000313" key="11">
    <source>
        <dbReference type="Proteomes" id="UP000256599"/>
    </source>
</evidence>
<dbReference type="InterPro" id="IPR041739">
    <property type="entry name" value="G5K_ProB"/>
</dbReference>
<dbReference type="EMBL" id="NXLR01000005">
    <property type="protein sequence ID" value="RDU60155.1"/>
    <property type="molecule type" value="Genomic_DNA"/>
</dbReference>
<gene>
    <name evidence="8 10" type="primary">proB</name>
    <name evidence="10" type="ORF">CQA63_04175</name>
</gene>